<evidence type="ECO:0008006" key="2">
    <source>
        <dbReference type="Google" id="ProtNLM"/>
    </source>
</evidence>
<dbReference type="AlphaFoldDB" id="A0A645J8R3"/>
<accession>A0A645J8R3</accession>
<evidence type="ECO:0000313" key="1">
    <source>
        <dbReference type="EMBL" id="MPN59530.1"/>
    </source>
</evidence>
<sequence length="64" mass="7225">MATIEQLVKQYETDKELQAEVAAIVADGKVTMMEFMTFAKKHDVSISIEDLPKYIAEAKKLGFM</sequence>
<reference evidence="1" key="1">
    <citation type="submission" date="2019-08" db="EMBL/GenBank/DDBJ databases">
        <authorList>
            <person name="Kucharzyk K."/>
            <person name="Murdoch R.W."/>
            <person name="Higgins S."/>
            <person name="Loffler F."/>
        </authorList>
    </citation>
    <scope>NUCLEOTIDE SEQUENCE</scope>
</reference>
<name>A0A645J8R3_9ZZZZ</name>
<protein>
    <recommendedName>
        <fullName evidence="2">Nif11 domain-containing protein</fullName>
    </recommendedName>
</protein>
<proteinExistence type="predicted"/>
<comment type="caution">
    <text evidence="1">The sequence shown here is derived from an EMBL/GenBank/DDBJ whole genome shotgun (WGS) entry which is preliminary data.</text>
</comment>
<gene>
    <name evidence="1" type="ORF">SDC9_207251</name>
</gene>
<organism evidence="1">
    <name type="scientific">bioreactor metagenome</name>
    <dbReference type="NCBI Taxonomy" id="1076179"/>
    <lineage>
        <taxon>unclassified sequences</taxon>
        <taxon>metagenomes</taxon>
        <taxon>ecological metagenomes</taxon>
    </lineage>
</organism>
<dbReference type="EMBL" id="VSSQ01133647">
    <property type="protein sequence ID" value="MPN59530.1"/>
    <property type="molecule type" value="Genomic_DNA"/>
</dbReference>